<keyword evidence="2" id="KW-1185">Reference proteome</keyword>
<evidence type="ECO:0000313" key="2">
    <source>
        <dbReference type="Proteomes" id="UP001054945"/>
    </source>
</evidence>
<name>A0AAV4NW34_CAEEX</name>
<dbReference type="Proteomes" id="UP001054945">
    <property type="component" value="Unassembled WGS sequence"/>
</dbReference>
<proteinExistence type="predicted"/>
<reference evidence="1 2" key="1">
    <citation type="submission" date="2021-06" db="EMBL/GenBank/DDBJ databases">
        <title>Caerostris extrusa draft genome.</title>
        <authorList>
            <person name="Kono N."/>
            <person name="Arakawa K."/>
        </authorList>
    </citation>
    <scope>NUCLEOTIDE SEQUENCE [LARGE SCALE GENOMIC DNA]</scope>
</reference>
<accession>A0AAV4NW34</accession>
<sequence length="140" mass="16370">MMMQWWQTKAEIYRANQSSYIFSCQTRISLVTKFGGNTEDIIILKHPDTENIIRKHRDTEDIVILKHHDTEDIIILKHHNAEDIILKHHDTEDIILKHLDTEDITILKHHDTEDIINVSCCGHLPLECLLTVGEVEKPFL</sequence>
<evidence type="ECO:0000313" key="1">
    <source>
        <dbReference type="EMBL" id="GIX88609.1"/>
    </source>
</evidence>
<dbReference type="EMBL" id="BPLR01021342">
    <property type="protein sequence ID" value="GIX88609.1"/>
    <property type="molecule type" value="Genomic_DNA"/>
</dbReference>
<protein>
    <submittedName>
        <fullName evidence="1">Uncharacterized protein</fullName>
    </submittedName>
</protein>
<organism evidence="1 2">
    <name type="scientific">Caerostris extrusa</name>
    <name type="common">Bark spider</name>
    <name type="synonym">Caerostris bankana</name>
    <dbReference type="NCBI Taxonomy" id="172846"/>
    <lineage>
        <taxon>Eukaryota</taxon>
        <taxon>Metazoa</taxon>
        <taxon>Ecdysozoa</taxon>
        <taxon>Arthropoda</taxon>
        <taxon>Chelicerata</taxon>
        <taxon>Arachnida</taxon>
        <taxon>Araneae</taxon>
        <taxon>Araneomorphae</taxon>
        <taxon>Entelegynae</taxon>
        <taxon>Araneoidea</taxon>
        <taxon>Araneidae</taxon>
        <taxon>Caerostris</taxon>
    </lineage>
</organism>
<comment type="caution">
    <text evidence="1">The sequence shown here is derived from an EMBL/GenBank/DDBJ whole genome shotgun (WGS) entry which is preliminary data.</text>
</comment>
<dbReference type="AlphaFoldDB" id="A0AAV4NW34"/>
<gene>
    <name evidence="1" type="ORF">CEXT_363901</name>
</gene>